<name>A0A420D9F2_9FLAO</name>
<dbReference type="AlphaFoldDB" id="A0A420D9F2"/>
<evidence type="ECO:0000313" key="3">
    <source>
        <dbReference type="Proteomes" id="UP000285906"/>
    </source>
</evidence>
<feature type="compositionally biased region" description="Polar residues" evidence="1">
    <location>
        <begin position="35"/>
        <end position="46"/>
    </location>
</feature>
<evidence type="ECO:0000256" key="1">
    <source>
        <dbReference type="SAM" id="MobiDB-lite"/>
    </source>
</evidence>
<feature type="compositionally biased region" description="Low complexity" evidence="1">
    <location>
        <begin position="17"/>
        <end position="34"/>
    </location>
</feature>
<comment type="caution">
    <text evidence="2">The sequence shown here is derived from an EMBL/GenBank/DDBJ whole genome shotgun (WGS) entry which is preliminary data.</text>
</comment>
<accession>A0A420D9F2</accession>
<dbReference type="EMBL" id="RAQH01000005">
    <property type="protein sequence ID" value="RKE87208.1"/>
    <property type="molecule type" value="Genomic_DNA"/>
</dbReference>
<dbReference type="Proteomes" id="UP000285906">
    <property type="component" value="Unassembled WGS sequence"/>
</dbReference>
<gene>
    <name evidence="2" type="ORF">BXY58_2084</name>
</gene>
<proteinExistence type="predicted"/>
<sequence>MKKLFLIFATGLLFSCNSNKSSETSESVSPDSTSMDTQPSSSTNGGTSIDSAAASSNNATGTTSSRTDSASTSNRDSVRVR</sequence>
<reference evidence="2 3" key="1">
    <citation type="submission" date="2018-09" db="EMBL/GenBank/DDBJ databases">
        <title>Genomic Encyclopedia of Archaeal and Bacterial Type Strains, Phase II (KMG-II): from individual species to whole genera.</title>
        <authorList>
            <person name="Goeker M."/>
        </authorList>
    </citation>
    <scope>NUCLEOTIDE SEQUENCE [LARGE SCALE GENOMIC DNA]</scope>
    <source>
        <strain evidence="2 3">DSM 27620</strain>
    </source>
</reference>
<feature type="region of interest" description="Disordered" evidence="1">
    <location>
        <begin position="17"/>
        <end position="81"/>
    </location>
</feature>
<protein>
    <submittedName>
        <fullName evidence="2">Uncharacterized protein</fullName>
    </submittedName>
</protein>
<dbReference type="RefSeq" id="WP_147366831.1">
    <property type="nucleotide sequence ID" value="NZ_BMCW01000004.1"/>
</dbReference>
<dbReference type="PROSITE" id="PS51257">
    <property type="entry name" value="PROKAR_LIPOPROTEIN"/>
    <property type="match status" value="1"/>
</dbReference>
<feature type="compositionally biased region" description="Low complexity" evidence="1">
    <location>
        <begin position="47"/>
        <end position="75"/>
    </location>
</feature>
<evidence type="ECO:0000313" key="2">
    <source>
        <dbReference type="EMBL" id="RKE87208.1"/>
    </source>
</evidence>
<organism evidence="2 3">
    <name type="scientific">Epilithonimonas arachidiradicis</name>
    <dbReference type="NCBI Taxonomy" id="1617282"/>
    <lineage>
        <taxon>Bacteria</taxon>
        <taxon>Pseudomonadati</taxon>
        <taxon>Bacteroidota</taxon>
        <taxon>Flavobacteriia</taxon>
        <taxon>Flavobacteriales</taxon>
        <taxon>Weeksellaceae</taxon>
        <taxon>Chryseobacterium group</taxon>
        <taxon>Epilithonimonas</taxon>
    </lineage>
</organism>